<dbReference type="SUPFAM" id="SSF51126">
    <property type="entry name" value="Pectin lyase-like"/>
    <property type="match status" value="3"/>
</dbReference>
<dbReference type="PANTHER" id="PTHR43392:SF2">
    <property type="entry name" value="AAA-TYPE ATPASE FAMILY PROTEIN _ ANKYRIN REPEAT FAMILY PROTEIN"/>
    <property type="match status" value="1"/>
</dbReference>
<dbReference type="Pfam" id="PF17866">
    <property type="entry name" value="AAA_lid_6"/>
    <property type="match status" value="1"/>
</dbReference>
<keyword evidence="7" id="KW-1185">Reference proteome</keyword>
<dbReference type="InterPro" id="IPR041627">
    <property type="entry name" value="AAA_lid_6"/>
</dbReference>
<evidence type="ECO:0000256" key="1">
    <source>
        <dbReference type="ARBA" id="ARBA00010378"/>
    </source>
</evidence>
<dbReference type="Gene3D" id="1.10.8.60">
    <property type="match status" value="1"/>
</dbReference>
<dbReference type="PRINTS" id="PR00819">
    <property type="entry name" value="CBXCFQXSUPER"/>
</dbReference>
<dbReference type="SMART" id="SM00382">
    <property type="entry name" value="AAA"/>
    <property type="match status" value="1"/>
</dbReference>
<dbReference type="InterPro" id="IPR000641">
    <property type="entry name" value="CbxX/CfxQ"/>
</dbReference>
<keyword evidence="2" id="KW-0547">Nucleotide-binding</keyword>
<dbReference type="InterPro" id="IPR050773">
    <property type="entry name" value="CbxX/CfxQ_RuBisCO_ESX"/>
</dbReference>
<dbReference type="RefSeq" id="WP_375062049.1">
    <property type="nucleotide sequence ID" value="NZ_JBHGBT010000004.1"/>
</dbReference>
<dbReference type="SUPFAM" id="SSF52540">
    <property type="entry name" value="P-loop containing nucleoside triphosphate hydrolases"/>
    <property type="match status" value="1"/>
</dbReference>
<dbReference type="InterPro" id="IPR011050">
    <property type="entry name" value="Pectin_lyase_fold/virulence"/>
</dbReference>
<comment type="caution">
    <text evidence="6">The sequence shown here is derived from an EMBL/GenBank/DDBJ whole genome shotgun (WGS) entry which is preliminary data.</text>
</comment>
<dbReference type="Pfam" id="PF13229">
    <property type="entry name" value="Beta_helix"/>
    <property type="match status" value="3"/>
</dbReference>
<name>A0ABV4ZLX1_9ACTN</name>
<feature type="region of interest" description="Disordered" evidence="4">
    <location>
        <begin position="555"/>
        <end position="626"/>
    </location>
</feature>
<dbReference type="Proteomes" id="UP001577267">
    <property type="component" value="Unassembled WGS sequence"/>
</dbReference>
<dbReference type="Pfam" id="PF00004">
    <property type="entry name" value="AAA"/>
    <property type="match status" value="1"/>
</dbReference>
<accession>A0ABV4ZLX1</accession>
<protein>
    <submittedName>
        <fullName evidence="6">Right-handed parallel beta-helix repeat-containing protein</fullName>
    </submittedName>
</protein>
<evidence type="ECO:0000259" key="5">
    <source>
        <dbReference type="SMART" id="SM00382"/>
    </source>
</evidence>
<reference evidence="6 7" key="1">
    <citation type="submission" date="2024-09" db="EMBL/GenBank/DDBJ databases">
        <title>Draft genome sequence of multifaceted antimicrobials producing Streptomyces sp. strain FH1.</title>
        <authorList>
            <person name="Hassan F."/>
            <person name="Ali H."/>
            <person name="Hassan N."/>
            <person name="Nawaz A."/>
        </authorList>
    </citation>
    <scope>NUCLEOTIDE SEQUENCE [LARGE SCALE GENOMIC DNA]</scope>
    <source>
        <strain evidence="6 7">FH1</strain>
    </source>
</reference>
<dbReference type="InterPro" id="IPR039448">
    <property type="entry name" value="Beta_helix"/>
</dbReference>
<evidence type="ECO:0000313" key="7">
    <source>
        <dbReference type="Proteomes" id="UP001577267"/>
    </source>
</evidence>
<dbReference type="InterPro" id="IPR006626">
    <property type="entry name" value="PbH1"/>
</dbReference>
<dbReference type="CDD" id="cd00009">
    <property type="entry name" value="AAA"/>
    <property type="match status" value="1"/>
</dbReference>
<dbReference type="InterPro" id="IPR003593">
    <property type="entry name" value="AAA+_ATPase"/>
</dbReference>
<dbReference type="InterPro" id="IPR027417">
    <property type="entry name" value="P-loop_NTPase"/>
</dbReference>
<feature type="domain" description="AAA+ ATPase" evidence="5">
    <location>
        <begin position="671"/>
        <end position="810"/>
    </location>
</feature>
<sequence>MKILVAPKGRGAHRTIARALAAAEAGAVISIAPGEYPESLRLERRVTLQPAAGAGSVVVRPPQGPAVTVAAADCLVRGLALRGQDPAQPLVRVEDASGLTLDDCALSHGRVEVLGSPGAPADPDRERLPLTVDDDLRSQLDDPVTGGVLVLRQTRLHGAHHTALHLDGDARARAEDTVIDSVEGIGVVLSGAAVLLAERLRVSDVSGSALRARGNSRLLVRDARLAGAGRHGVLVQDTARARVEDCRIDAVSMSGVQLDHEARAELTDCRITGVGGSALAAGGTTQLTATGCRIVEPAANGLLTLGDAAAEAVDCRLSRTGFSALHFADRSTGTVLGTTVTDSREHALAVTDSAAAELSGCTLTGPGLCGAQVTDAARLTLRGSRVVGGETGVRLRSSGESELRECAISGQSKGGVEIGTDATVALVATSVTGVGSAGVTVDSGARLRMDGGGVYGAGGSGLVVWQGTEPTVRGVRIERAGKNGILVGEKARGVFEHCDVSGSTFPALHIGAHAEPVFRGCRVFDCDQDVGTANGAQPVFEECVSVRVASATLAGGPGGSGPGGSGPAGGGSGGGRSGGGRSGGPGGGSGGRPGVPQDGSGGIGPATVDGSDAGLAEAGEPEPDPETLEELLAELNELVGLEGVKGDVGGMVKLMQMVRMREEAGLPAPPLSRHLVFAGNPGTGKTTVARLYGRLLKALGLLSRGHLVEVDRSALVGEYVGHTGPKTTEAFQRARGGVLFIDEAYALVPAGVANDFGGEAIATLVKLMEDHRDEVVVIAAGYPQDMDRFIGSNPGLSSRFTRTLLFADYSTQELVSIVEHHAQQHSYELSDGARERLATYVEAIPRDDRFGNGRTARQLFQQMTERQAMRVSEMTTPEAHALMTLREEDLPL</sequence>
<evidence type="ECO:0000256" key="4">
    <source>
        <dbReference type="SAM" id="MobiDB-lite"/>
    </source>
</evidence>
<keyword evidence="3" id="KW-0067">ATP-binding</keyword>
<evidence type="ECO:0000256" key="2">
    <source>
        <dbReference type="ARBA" id="ARBA00022741"/>
    </source>
</evidence>
<dbReference type="SMART" id="SM00710">
    <property type="entry name" value="PbH1"/>
    <property type="match status" value="10"/>
</dbReference>
<dbReference type="Gene3D" id="3.40.50.300">
    <property type="entry name" value="P-loop containing nucleotide triphosphate hydrolases"/>
    <property type="match status" value="1"/>
</dbReference>
<dbReference type="PANTHER" id="PTHR43392">
    <property type="entry name" value="AAA-TYPE ATPASE FAMILY PROTEIN / ANKYRIN REPEAT FAMILY PROTEIN"/>
    <property type="match status" value="1"/>
</dbReference>
<dbReference type="InterPro" id="IPR012334">
    <property type="entry name" value="Pectin_lyas_fold"/>
</dbReference>
<feature type="compositionally biased region" description="Gly residues" evidence="4">
    <location>
        <begin position="555"/>
        <end position="604"/>
    </location>
</feature>
<dbReference type="EMBL" id="JBHGBT010000004">
    <property type="protein sequence ID" value="MFB4194021.1"/>
    <property type="molecule type" value="Genomic_DNA"/>
</dbReference>
<organism evidence="6 7">
    <name type="scientific">Streptomyces carpaticus</name>
    <dbReference type="NCBI Taxonomy" id="285558"/>
    <lineage>
        <taxon>Bacteria</taxon>
        <taxon>Bacillati</taxon>
        <taxon>Actinomycetota</taxon>
        <taxon>Actinomycetes</taxon>
        <taxon>Kitasatosporales</taxon>
        <taxon>Streptomycetaceae</taxon>
        <taxon>Streptomyces</taxon>
    </lineage>
</organism>
<proteinExistence type="inferred from homology"/>
<dbReference type="Gene3D" id="2.160.20.10">
    <property type="entry name" value="Single-stranded right-handed beta-helix, Pectin lyase-like"/>
    <property type="match status" value="2"/>
</dbReference>
<evidence type="ECO:0000313" key="6">
    <source>
        <dbReference type="EMBL" id="MFB4194021.1"/>
    </source>
</evidence>
<comment type="similarity">
    <text evidence="1">Belongs to the CbxX/CfxQ family.</text>
</comment>
<evidence type="ECO:0000256" key="3">
    <source>
        <dbReference type="ARBA" id="ARBA00022840"/>
    </source>
</evidence>
<gene>
    <name evidence="6" type="ORF">ACE11A_06575</name>
</gene>
<dbReference type="InterPro" id="IPR003959">
    <property type="entry name" value="ATPase_AAA_core"/>
</dbReference>